<keyword evidence="4" id="KW-0804">Transcription</keyword>
<reference evidence="9" key="1">
    <citation type="submission" date="2025-08" db="UniProtKB">
        <authorList>
            <consortium name="RefSeq"/>
        </authorList>
    </citation>
    <scope>IDENTIFICATION</scope>
    <source>
        <tissue evidence="9">Whole larval tissue</tissue>
    </source>
</reference>
<gene>
    <name evidence="9" type="primary">LOC118273479</name>
</gene>
<dbReference type="AlphaFoldDB" id="A0A9R0ENX9"/>
<evidence type="ECO:0000256" key="4">
    <source>
        <dbReference type="ARBA" id="ARBA00023163"/>
    </source>
</evidence>
<dbReference type="Pfam" id="PF13873">
    <property type="entry name" value="Myb_DNA-bind_5"/>
    <property type="match status" value="1"/>
</dbReference>
<dbReference type="OrthoDB" id="7489964at2759"/>
<evidence type="ECO:0000256" key="2">
    <source>
        <dbReference type="ARBA" id="ARBA00016807"/>
    </source>
</evidence>
<evidence type="ECO:0000313" key="9">
    <source>
        <dbReference type="RefSeq" id="XP_035446354.1"/>
    </source>
</evidence>
<evidence type="ECO:0000259" key="7">
    <source>
        <dbReference type="Pfam" id="PF13873"/>
    </source>
</evidence>
<dbReference type="Proteomes" id="UP000829999">
    <property type="component" value="Chromosome 1"/>
</dbReference>
<feature type="domain" description="Myb/SANT-like DNA-binding" evidence="7">
    <location>
        <begin position="8"/>
        <end position="83"/>
    </location>
</feature>
<keyword evidence="3" id="KW-0805">Transcription regulation</keyword>
<dbReference type="PANTHER" id="PTHR23098:SF23">
    <property type="entry name" value="MYB-RELATED TRANSCRIPTION FACTOR, PARTNER OF PROFILIN-LIKE ISOFORM X2-RELATED"/>
    <property type="match status" value="1"/>
</dbReference>
<dbReference type="GO" id="GO:0005634">
    <property type="term" value="C:nucleus"/>
    <property type="evidence" value="ECO:0007669"/>
    <property type="project" value="TreeGrafter"/>
</dbReference>
<accession>A0A9R0ENX9</accession>
<dbReference type="GeneID" id="118273479"/>
<evidence type="ECO:0000256" key="1">
    <source>
        <dbReference type="ARBA" id="ARBA00011764"/>
    </source>
</evidence>
<feature type="region of interest" description="Disordered" evidence="6">
    <location>
        <begin position="173"/>
        <end position="196"/>
    </location>
</feature>
<dbReference type="RefSeq" id="XP_035446354.1">
    <property type="nucleotide sequence ID" value="XM_035590461.2"/>
</dbReference>
<organism evidence="8 9">
    <name type="scientific">Spodoptera frugiperda</name>
    <name type="common">Fall armyworm</name>
    <dbReference type="NCBI Taxonomy" id="7108"/>
    <lineage>
        <taxon>Eukaryota</taxon>
        <taxon>Metazoa</taxon>
        <taxon>Ecdysozoa</taxon>
        <taxon>Arthropoda</taxon>
        <taxon>Hexapoda</taxon>
        <taxon>Insecta</taxon>
        <taxon>Pterygota</taxon>
        <taxon>Neoptera</taxon>
        <taxon>Endopterygota</taxon>
        <taxon>Lepidoptera</taxon>
        <taxon>Glossata</taxon>
        <taxon>Ditrysia</taxon>
        <taxon>Noctuoidea</taxon>
        <taxon>Noctuidae</taxon>
        <taxon>Amphipyrinae</taxon>
        <taxon>Spodoptera</taxon>
    </lineage>
</organism>
<proteinExistence type="predicted"/>
<dbReference type="InterPro" id="IPR028002">
    <property type="entry name" value="Myb_DNA-bind_5"/>
</dbReference>
<evidence type="ECO:0000256" key="5">
    <source>
        <dbReference type="ARBA" id="ARBA00025466"/>
    </source>
</evidence>
<keyword evidence="8" id="KW-1185">Reference proteome</keyword>
<comment type="subunit">
    <text evidence="1">Self-associates forming complexes of several hundred monomers.</text>
</comment>
<dbReference type="PANTHER" id="PTHR23098">
    <property type="entry name" value="AGAP001331-PA-RELATED"/>
    <property type="match status" value="1"/>
</dbReference>
<evidence type="ECO:0000256" key="3">
    <source>
        <dbReference type="ARBA" id="ARBA00023015"/>
    </source>
</evidence>
<sequence>MDITPKTKKAMSKDEVSLLVDLIQSHPVVITKETNAATNKLKEESWISLTNKFNSKSGQIPRQVGQLKLKWDNLKRAARKRAANIRMNNLKTGGGKPDFIPPDEILEKVASVLGPTCSGFDVPFGGDGVGATENVNEIFELDNADWMQISEQLNTNVASVNIQEESLLPTCTKKRKIDDSSQAGTSEGNTREPGAKHIYGMMSKPLQSKAKKFKTNQDDGRLQCNLAMARYYDKKAEKLDIEIKILKLELANKEKNCNNNI</sequence>
<evidence type="ECO:0000256" key="6">
    <source>
        <dbReference type="SAM" id="MobiDB-lite"/>
    </source>
</evidence>
<evidence type="ECO:0000313" key="8">
    <source>
        <dbReference type="Proteomes" id="UP000829999"/>
    </source>
</evidence>
<name>A0A9R0ENX9_SPOFR</name>
<comment type="function">
    <text evidence="5">Involved in transvection phenomena (= synapsis-dependent gene expression), where the synaptic pairing of chromosomes carrying genes with which zeste interacts influences the expression of these genes. Zeste binds to DNA and stimulates transcription from a nearby promoter.</text>
</comment>
<protein>
    <recommendedName>
        <fullName evidence="2">Regulatory protein zeste</fullName>
    </recommendedName>
</protein>